<evidence type="ECO:0000256" key="8">
    <source>
        <dbReference type="ARBA" id="ARBA00026084"/>
    </source>
</evidence>
<comment type="similarity">
    <text evidence="2">Belongs to the ORC3 family.</text>
</comment>
<feature type="domain" description="Origin recognition complex subunit 3 N-terminal" evidence="10">
    <location>
        <begin position="1"/>
        <end position="293"/>
    </location>
</feature>
<evidence type="ECO:0000256" key="5">
    <source>
        <dbReference type="ARBA" id="ARBA00022705"/>
    </source>
</evidence>
<evidence type="ECO:0000256" key="1">
    <source>
        <dbReference type="ARBA" id="ARBA00004123"/>
    </source>
</evidence>
<reference evidence="14" key="1">
    <citation type="submission" date="2025-08" db="UniProtKB">
        <authorList>
            <consortium name="RefSeq"/>
        </authorList>
    </citation>
    <scope>IDENTIFICATION</scope>
    <source>
        <tissue evidence="14">Leukocyte</tissue>
    </source>
</reference>
<comment type="subcellular location">
    <subcellularLocation>
        <location evidence="1">Nucleus</location>
    </subcellularLocation>
</comment>
<dbReference type="GeneID" id="109686471"/>
<evidence type="ECO:0000259" key="12">
    <source>
        <dbReference type="Pfam" id="PF19675"/>
    </source>
</evidence>
<dbReference type="GO" id="GO:0005664">
    <property type="term" value="C:nuclear origin of replication recognition complex"/>
    <property type="evidence" value="ECO:0007669"/>
    <property type="project" value="InterPro"/>
</dbReference>
<protein>
    <recommendedName>
        <fullName evidence="3">Origin recognition complex subunit 3</fullName>
    </recommendedName>
</protein>
<dbReference type="Proteomes" id="UP001732720">
    <property type="component" value="Chromosome 1"/>
</dbReference>
<accession>A0A8B7UII4</accession>
<evidence type="ECO:0000259" key="10">
    <source>
        <dbReference type="Pfam" id="PF07034"/>
    </source>
</evidence>
<dbReference type="GO" id="GO:0005656">
    <property type="term" value="C:nuclear pre-replicative complex"/>
    <property type="evidence" value="ECO:0007669"/>
    <property type="project" value="TreeGrafter"/>
</dbReference>
<dbReference type="InterPro" id="IPR045663">
    <property type="entry name" value="ORC3_ins"/>
</dbReference>
<dbReference type="CDD" id="cd20704">
    <property type="entry name" value="Orc3"/>
    <property type="match status" value="1"/>
</dbReference>
<comment type="function">
    <text evidence="9">Component of the origin recognition complex (ORC) that binds origins of replication. DNA-binding is ATP-dependent. The specific DNA sequences that define origins of replication have not been identified yet. ORC is required to assemble the pre-replication complex necessary to initiate DNA replication. Binds histone H3 and H4 trimethylation marks H3K9me3, H3K27me3 and H4K20me3.</text>
</comment>
<organism evidence="14">
    <name type="scientific">Castor canadensis</name>
    <name type="common">American beaver</name>
    <dbReference type="NCBI Taxonomy" id="51338"/>
    <lineage>
        <taxon>Eukaryota</taxon>
        <taxon>Metazoa</taxon>
        <taxon>Chordata</taxon>
        <taxon>Craniata</taxon>
        <taxon>Vertebrata</taxon>
        <taxon>Euteleostomi</taxon>
        <taxon>Mammalia</taxon>
        <taxon>Eutheria</taxon>
        <taxon>Euarchontoglires</taxon>
        <taxon>Glires</taxon>
        <taxon>Rodentia</taxon>
        <taxon>Castorimorpha</taxon>
        <taxon>Castoridae</taxon>
        <taxon>Castor</taxon>
    </lineage>
</organism>
<keyword evidence="4" id="KW-0597">Phosphoprotein</keyword>
<proteinExistence type="inferred from homology"/>
<keyword evidence="7" id="KW-0539">Nucleus</keyword>
<dbReference type="RefSeq" id="XP_020019388.1">
    <property type="nucleotide sequence ID" value="XM_020163799.2"/>
</dbReference>
<evidence type="ECO:0000256" key="6">
    <source>
        <dbReference type="ARBA" id="ARBA00023125"/>
    </source>
</evidence>
<dbReference type="GO" id="GO:0003688">
    <property type="term" value="F:DNA replication origin binding"/>
    <property type="evidence" value="ECO:0007669"/>
    <property type="project" value="TreeGrafter"/>
</dbReference>
<evidence type="ECO:0000256" key="2">
    <source>
        <dbReference type="ARBA" id="ARBA00010977"/>
    </source>
</evidence>
<dbReference type="InterPro" id="IPR020795">
    <property type="entry name" value="ORC3"/>
</dbReference>
<comment type="subunit">
    <text evidence="8">Component of ORC, a complex composed of at least 6 subunits: ORC1, ORC2, ORC3, ORC4, ORC5 and ORC6. ORC is regulated in a cell-cycle dependent manner. It is sequentially assembled at the exit from anaphase of mitosis and disassembled as cells enter S phase.</text>
</comment>
<evidence type="ECO:0000313" key="13">
    <source>
        <dbReference type="Proteomes" id="UP001732720"/>
    </source>
</evidence>
<dbReference type="GO" id="GO:0031261">
    <property type="term" value="C:DNA replication preinitiation complex"/>
    <property type="evidence" value="ECO:0007669"/>
    <property type="project" value="TreeGrafter"/>
</dbReference>
<dbReference type="AlphaFoldDB" id="A0A8B7UII4"/>
<dbReference type="CTD" id="23595"/>
<sequence length="662" mass="76561">MWQQMKCETEQLQEELNKNLFDSLIEFLQKSHSGFQNSRDWGCQIKLQEIPTAALVLGVNVTDHDLIFRSLTEALQNNVTPYVVSLQAKDCPDLKHFLQKLVSQLDCRVDVKPKEEESVQFTLKKTQCSMDLLSSWYMTVTQKTGPKMPSKKRTTSSHWQSPPVVLILKDLESFTTKVLQDFIIISSQHLYEFPLILIFGIATSPIIIHRLLPHAVSSLLCIELFHSLSCKEHLNTILDKLLLTMQFPFKISEKVLQVLTNIFLYHDFSIQNFIKGLQLSLLEHFYSQPLSVLCCNIPEAKRRINFLSVNQCENIRRLPSFRRYVEKQASEKQVALLTNEKFLKEETQSLLENLYIYHINYFLVLRCLHHFTSSLPKYPLGRQIRELYCTCLEKNIWDSEEYASALQLLRMLAKDELMTILQKCFKVFNSSSEKQLGSTAKRIEEFLAEFQSLDVEAKEEEEASGSQPKGLQKTDLYHLQKSLLEMKELRRTSKKQTKFEVLRERVVNFIDYLVRKYLLPPETQPLQEVLYFGAAHTLREHLNAAPRIALHTALNNPYYYLKNEALKSEEGCIPNIAPDICIAYKLHLECSRLINLVDWSEAFATVVTAAEKIDANSATSEEMNEIIHARFIRAVSELELLGFIKPTKQKTDHVARLTWGGC</sequence>
<keyword evidence="6" id="KW-0238">DNA-binding</keyword>
<dbReference type="OrthoDB" id="10265211at2759"/>
<feature type="domain" description="Origin recognition complex subunit 3 winged helix C-terminal" evidence="11">
    <location>
        <begin position="547"/>
        <end position="659"/>
    </location>
</feature>
<evidence type="ECO:0000256" key="4">
    <source>
        <dbReference type="ARBA" id="ARBA00022553"/>
    </source>
</evidence>
<dbReference type="Pfam" id="PF18137">
    <property type="entry name" value="WHD_ORC"/>
    <property type="match status" value="1"/>
</dbReference>
<dbReference type="InterPro" id="IPR045667">
    <property type="entry name" value="ORC3_N"/>
</dbReference>
<gene>
    <name evidence="14" type="primary">Orc3</name>
</gene>
<dbReference type="Pfam" id="PF19675">
    <property type="entry name" value="ORC3_ins"/>
    <property type="match status" value="1"/>
</dbReference>
<dbReference type="Pfam" id="PF07034">
    <property type="entry name" value="ORC3_N"/>
    <property type="match status" value="1"/>
</dbReference>
<dbReference type="PANTHER" id="PTHR12748">
    <property type="entry name" value="ORIGIN RECOGNITION COMPLEX SUBUNIT 3"/>
    <property type="match status" value="1"/>
</dbReference>
<evidence type="ECO:0000256" key="9">
    <source>
        <dbReference type="ARBA" id="ARBA00045241"/>
    </source>
</evidence>
<name>A0A8B7UII4_CASCN</name>
<feature type="domain" description="Origin recognition complex subunit 3 insertion" evidence="12">
    <location>
        <begin position="304"/>
        <end position="536"/>
    </location>
</feature>
<evidence type="ECO:0000313" key="14">
    <source>
        <dbReference type="RefSeq" id="XP_020019388.1"/>
    </source>
</evidence>
<dbReference type="GO" id="GO:0006270">
    <property type="term" value="P:DNA replication initiation"/>
    <property type="evidence" value="ECO:0007669"/>
    <property type="project" value="TreeGrafter"/>
</dbReference>
<evidence type="ECO:0000256" key="3">
    <source>
        <dbReference type="ARBA" id="ARBA00019085"/>
    </source>
</evidence>
<dbReference type="RefSeq" id="XP_020019388.1">
    <property type="nucleotide sequence ID" value="XM_020163799.1"/>
</dbReference>
<dbReference type="InterPro" id="IPR040855">
    <property type="entry name" value="ORC_WH_C"/>
</dbReference>
<keyword evidence="5" id="KW-0235">DNA replication</keyword>
<keyword evidence="13" id="KW-1185">Reference proteome</keyword>
<evidence type="ECO:0000259" key="11">
    <source>
        <dbReference type="Pfam" id="PF18137"/>
    </source>
</evidence>
<evidence type="ECO:0000256" key="7">
    <source>
        <dbReference type="ARBA" id="ARBA00023242"/>
    </source>
</evidence>
<dbReference type="PANTHER" id="PTHR12748:SF0">
    <property type="entry name" value="ORIGIN RECOGNITION COMPLEX SUBUNIT 3"/>
    <property type="match status" value="1"/>
</dbReference>